<reference evidence="6" key="1">
    <citation type="submission" date="2012-12" db="EMBL/GenBank/DDBJ databases">
        <authorList>
            <person name="Pethick F.E."/>
            <person name="MacFadyen A.C."/>
            <person name="Tang Z."/>
            <person name="Sangal V."/>
            <person name="Tze-Tze L."/>
            <person name="Chu J."/>
            <person name="Guo M."/>
            <person name="Kirby R."/>
            <person name="Hoskisson P.A."/>
            <person name="Herron P.R."/>
            <person name="Hunter I.S."/>
        </authorList>
    </citation>
    <scope>NUCLEOTIDE SEQUENCE</scope>
    <source>
        <strain evidence="6">ATCC 10970</strain>
    </source>
</reference>
<evidence type="ECO:0000256" key="2">
    <source>
        <dbReference type="ARBA" id="ARBA00023002"/>
    </source>
</evidence>
<dbReference type="SMART" id="SM00822">
    <property type="entry name" value="PKS_KR"/>
    <property type="match status" value="1"/>
</dbReference>
<dbReference type="EMBL" id="CP048261">
    <property type="protein sequence ID" value="QST79044.1"/>
    <property type="molecule type" value="Genomic_DNA"/>
</dbReference>
<dbReference type="Proteomes" id="UP000011074">
    <property type="component" value="Chromosome"/>
</dbReference>
<comment type="similarity">
    <text evidence="1 3">Belongs to the short-chain dehydrogenases/reductases (SDR) family.</text>
</comment>
<gene>
    <name evidence="6" type="ORF">SRIM_001600</name>
</gene>
<dbReference type="InterPro" id="IPR051911">
    <property type="entry name" value="SDR_oxidoreductase"/>
</dbReference>
<feature type="domain" description="Ketoreductase" evidence="5">
    <location>
        <begin position="74"/>
        <end position="339"/>
    </location>
</feature>
<feature type="compositionally biased region" description="Low complexity" evidence="4">
    <location>
        <begin position="25"/>
        <end position="37"/>
    </location>
</feature>
<dbReference type="PANTHER" id="PTHR43976">
    <property type="entry name" value="SHORT CHAIN DEHYDROGENASE"/>
    <property type="match status" value="1"/>
</dbReference>
<evidence type="ECO:0000256" key="3">
    <source>
        <dbReference type="RuleBase" id="RU000363"/>
    </source>
</evidence>
<dbReference type="Gene3D" id="3.40.50.720">
    <property type="entry name" value="NAD(P)-binding Rossmann-like Domain"/>
    <property type="match status" value="1"/>
</dbReference>
<reference evidence="6" key="3">
    <citation type="journal article" date="2021" name="bioRxiv">
        <title>Bilateral symmetry of linear streptomycete chromosomes.</title>
        <authorList>
            <person name="Algora-Gallardo L."/>
            <person name="Schniete J.K."/>
            <person name="Mark D.R."/>
            <person name="Hunter I.S."/>
            <person name="Herron P.R."/>
        </authorList>
    </citation>
    <scope>NUCLEOTIDE SEQUENCE</scope>
    <source>
        <strain evidence="6">ATCC 10970</strain>
    </source>
</reference>
<reference evidence="6" key="2">
    <citation type="submission" date="2020-01" db="EMBL/GenBank/DDBJ databases">
        <authorList>
            <person name="Algora L."/>
            <person name="Schniete J.K."/>
            <person name="MacFadyen A."/>
            <person name="Hoskisson P.A."/>
            <person name="Hunter I.S."/>
            <person name="Herron P.R."/>
        </authorList>
    </citation>
    <scope>NUCLEOTIDE SEQUENCE</scope>
    <source>
        <strain evidence="6">ATCC 10970</strain>
    </source>
</reference>
<proteinExistence type="inferred from homology"/>
<dbReference type="InterPro" id="IPR057326">
    <property type="entry name" value="KR_dom"/>
</dbReference>
<evidence type="ECO:0000256" key="1">
    <source>
        <dbReference type="ARBA" id="ARBA00006484"/>
    </source>
</evidence>
<organism evidence="6 7">
    <name type="scientific">Streptomyces rimosus subsp. rimosus (strain ATCC 10970 / DSM 40260 / JCM 4667 / NRRL 2234)</name>
    <dbReference type="NCBI Taxonomy" id="1265868"/>
    <lineage>
        <taxon>Bacteria</taxon>
        <taxon>Bacillati</taxon>
        <taxon>Actinomycetota</taxon>
        <taxon>Actinomycetes</taxon>
        <taxon>Kitasatosporales</taxon>
        <taxon>Streptomycetaceae</taxon>
        <taxon>Streptomyces</taxon>
    </lineage>
</organism>
<dbReference type="GO" id="GO:0016491">
    <property type="term" value="F:oxidoreductase activity"/>
    <property type="evidence" value="ECO:0007669"/>
    <property type="project" value="UniProtKB-KW"/>
</dbReference>
<dbReference type="SUPFAM" id="SSF51735">
    <property type="entry name" value="NAD(P)-binding Rossmann-fold domains"/>
    <property type="match status" value="1"/>
</dbReference>
<keyword evidence="2" id="KW-0560">Oxidoreductase</keyword>
<dbReference type="NCBIfam" id="NF004824">
    <property type="entry name" value="PRK06180.1"/>
    <property type="match status" value="1"/>
</dbReference>
<dbReference type="CDD" id="cd05374">
    <property type="entry name" value="17beta-HSD-like_SDR_c"/>
    <property type="match status" value="1"/>
</dbReference>
<evidence type="ECO:0000313" key="6">
    <source>
        <dbReference type="EMBL" id="QST79044.1"/>
    </source>
</evidence>
<name>A0A8A1UK18_STRR1</name>
<dbReference type="PANTHER" id="PTHR43976:SF16">
    <property type="entry name" value="SHORT-CHAIN DEHYDROGENASE_REDUCTASE FAMILY PROTEIN"/>
    <property type="match status" value="1"/>
</dbReference>
<accession>A0A8A1UK18</accession>
<dbReference type="Pfam" id="PF00106">
    <property type="entry name" value="adh_short"/>
    <property type="match status" value="1"/>
</dbReference>
<sequence>MPFTIGPECAPTARERGTASPPVRLSPGRSGPLGSRSAADSGAEVERVETGRGPAVPVGLCSHRTKGTPVSDTKTFLITGVSTGLGHALAHTAAAAGHRVVGTVRTPADARAFEALAGDTHARILDVTDHDAVHRVVDGTERDLGPVDVLVANAGYGHEGLFEESSMDDLRRQFEVNVFGTVAVIKAVLPHMRERRSGHIIAVTSMGGLITMPGLGFYHGSKFAVEGILETLGKEVADFGIHVTAVEPGSFRTDWSGRSMIRTPRVIADYDELFEPLRDWRIRAAGTQPGDPDKAAAAVLRMVAADRPPTRLLLGTDALRLVRAGRDAFDREMLAWSELSASTDFDDVSRSA</sequence>
<feature type="region of interest" description="Disordered" evidence="4">
    <location>
        <begin position="1"/>
        <end position="64"/>
    </location>
</feature>
<protein>
    <submittedName>
        <fullName evidence="6">Oxidoreductase</fullName>
    </submittedName>
</protein>
<dbReference type="PRINTS" id="PR00080">
    <property type="entry name" value="SDRFAMILY"/>
</dbReference>
<dbReference type="AlphaFoldDB" id="A0A8A1UK18"/>
<evidence type="ECO:0000256" key="4">
    <source>
        <dbReference type="SAM" id="MobiDB-lite"/>
    </source>
</evidence>
<dbReference type="InterPro" id="IPR036291">
    <property type="entry name" value="NAD(P)-bd_dom_sf"/>
</dbReference>
<evidence type="ECO:0000259" key="5">
    <source>
        <dbReference type="SMART" id="SM00822"/>
    </source>
</evidence>
<dbReference type="InterPro" id="IPR002347">
    <property type="entry name" value="SDR_fam"/>
</dbReference>
<dbReference type="PRINTS" id="PR00081">
    <property type="entry name" value="GDHRDH"/>
</dbReference>
<evidence type="ECO:0000313" key="7">
    <source>
        <dbReference type="Proteomes" id="UP000011074"/>
    </source>
</evidence>